<feature type="binding site" evidence="9">
    <location>
        <position position="267"/>
    </location>
    <ligand>
        <name>D-dopa</name>
        <dbReference type="ChEBI" id="CHEBI:149689"/>
    </ligand>
</feature>
<name>A0A1H7H5N9_STIAU</name>
<comment type="cofactor">
    <cofactor evidence="1 9">
        <name>FAD</name>
        <dbReference type="ChEBI" id="CHEBI:57692"/>
    </cofactor>
</comment>
<organism evidence="11 12">
    <name type="scientific">Stigmatella aurantiaca</name>
    <dbReference type="NCBI Taxonomy" id="41"/>
    <lineage>
        <taxon>Bacteria</taxon>
        <taxon>Pseudomonadati</taxon>
        <taxon>Myxococcota</taxon>
        <taxon>Myxococcia</taxon>
        <taxon>Myxococcales</taxon>
        <taxon>Cystobacterineae</taxon>
        <taxon>Archangiaceae</taxon>
        <taxon>Stigmatella</taxon>
    </lineage>
</organism>
<dbReference type="PROSITE" id="PS00677">
    <property type="entry name" value="DAO"/>
    <property type="match status" value="1"/>
</dbReference>
<dbReference type="PIRSF" id="PIRSF000189">
    <property type="entry name" value="D-aa_oxidase"/>
    <property type="match status" value="1"/>
</dbReference>
<dbReference type="OrthoDB" id="246701at2"/>
<feature type="domain" description="FAD dependent oxidoreductase" evidence="10">
    <location>
        <begin position="3"/>
        <end position="308"/>
    </location>
</feature>
<proteinExistence type="inferred from homology"/>
<keyword evidence="5" id="KW-0560">Oxidoreductase</keyword>
<dbReference type="SUPFAM" id="SSF51971">
    <property type="entry name" value="Nucleotide-binding domain"/>
    <property type="match status" value="1"/>
</dbReference>
<feature type="binding site" evidence="9">
    <location>
        <position position="212"/>
    </location>
    <ligand>
        <name>D-dopa</name>
        <dbReference type="ChEBI" id="CHEBI:149689"/>
    </ligand>
</feature>
<dbReference type="RefSeq" id="WP_075004835.1">
    <property type="nucleotide sequence ID" value="NZ_FOAP01000001.1"/>
</dbReference>
<protein>
    <recommendedName>
        <fullName evidence="7">D-amino-acid oxidase</fullName>
        <ecNumber evidence="6">1.4.3.3</ecNumber>
    </recommendedName>
</protein>
<dbReference type="PANTHER" id="PTHR11530">
    <property type="entry name" value="D-AMINO ACID OXIDASE"/>
    <property type="match status" value="1"/>
</dbReference>
<sequence length="314" mass="34066">MGVVVLGGGVSGLSCAIRLREAGHAVQLWARELSPHTTSDVAAAIWYPYLASPKERVLRWGQRTLEVLHTLADRPETGVHMVRGTEVFTEPVRDPWWAPSVPGFRRATPGELPPGYTEGYAFEVPVIEMPRYLPFLQERFRALGGHLLQREVHALEEAWSVAPTVVNCTGLGARALVGDEALVPIRGEVLRVSPSPTGQFLLDDSETRGMAYVIPRATDCILGGTAEVGVDSLVPSASQAEGILARCRRLLPESTPLNVVEHKIGLRPGRPSVRLEAEQRADRRVVHNYGHGGAGVTLSWGCAEEVCALVEAGR</sequence>
<evidence type="ECO:0000259" key="10">
    <source>
        <dbReference type="Pfam" id="PF01266"/>
    </source>
</evidence>
<evidence type="ECO:0000256" key="9">
    <source>
        <dbReference type="PIRSR" id="PIRSR000189-1"/>
    </source>
</evidence>
<dbReference type="EC" id="1.4.3.3" evidence="6"/>
<dbReference type="Gene3D" id="3.30.9.10">
    <property type="entry name" value="D-Amino Acid Oxidase, subunit A, domain 2"/>
    <property type="match status" value="1"/>
</dbReference>
<gene>
    <name evidence="11" type="ORF">SAMN05444354_101622</name>
</gene>
<dbReference type="SUPFAM" id="SSF54373">
    <property type="entry name" value="FAD-linked reductases, C-terminal domain"/>
    <property type="match status" value="1"/>
</dbReference>
<feature type="binding site" evidence="9">
    <location>
        <position position="169"/>
    </location>
    <ligand>
        <name>FAD</name>
        <dbReference type="ChEBI" id="CHEBI:57692"/>
    </ligand>
</feature>
<dbReference type="GO" id="GO:0005737">
    <property type="term" value="C:cytoplasm"/>
    <property type="evidence" value="ECO:0007669"/>
    <property type="project" value="TreeGrafter"/>
</dbReference>
<reference evidence="12" key="1">
    <citation type="submission" date="2016-10" db="EMBL/GenBank/DDBJ databases">
        <authorList>
            <person name="Varghese N."/>
            <person name="Submissions S."/>
        </authorList>
    </citation>
    <scope>NUCLEOTIDE SEQUENCE [LARGE SCALE GENOMIC DNA]</scope>
    <source>
        <strain evidence="12">DSM 17044</strain>
    </source>
</reference>
<feature type="binding site" evidence="9">
    <location>
        <position position="293"/>
    </location>
    <ligand>
        <name>D-dopa</name>
        <dbReference type="ChEBI" id="CHEBI:149689"/>
    </ligand>
</feature>
<dbReference type="AlphaFoldDB" id="A0A1H7H5N9"/>
<keyword evidence="4 9" id="KW-0274">FAD</keyword>
<dbReference type="GO" id="GO:0019478">
    <property type="term" value="P:D-amino acid catabolic process"/>
    <property type="evidence" value="ECO:0007669"/>
    <property type="project" value="TreeGrafter"/>
</dbReference>
<evidence type="ECO:0000256" key="3">
    <source>
        <dbReference type="ARBA" id="ARBA00022630"/>
    </source>
</evidence>
<accession>A0A1H7H5N9</accession>
<evidence type="ECO:0000256" key="4">
    <source>
        <dbReference type="ARBA" id="ARBA00022827"/>
    </source>
</evidence>
<evidence type="ECO:0000256" key="7">
    <source>
        <dbReference type="ARBA" id="ARBA00039751"/>
    </source>
</evidence>
<evidence type="ECO:0000256" key="6">
    <source>
        <dbReference type="ARBA" id="ARBA00039101"/>
    </source>
</evidence>
<evidence type="ECO:0000256" key="1">
    <source>
        <dbReference type="ARBA" id="ARBA00001974"/>
    </source>
</evidence>
<keyword evidence="12" id="KW-1185">Reference proteome</keyword>
<evidence type="ECO:0000256" key="2">
    <source>
        <dbReference type="ARBA" id="ARBA00006730"/>
    </source>
</evidence>
<dbReference type="Gene3D" id="3.40.50.720">
    <property type="entry name" value="NAD(P)-binding Rossmann-like Domain"/>
    <property type="match status" value="1"/>
</dbReference>
<feature type="binding site" evidence="9">
    <location>
        <begin position="38"/>
        <end position="39"/>
    </location>
    <ligand>
        <name>FAD</name>
        <dbReference type="ChEBI" id="CHEBI:57692"/>
    </ligand>
</feature>
<feature type="binding site" evidence="9">
    <location>
        <begin position="292"/>
        <end position="297"/>
    </location>
    <ligand>
        <name>FAD</name>
        <dbReference type="ChEBI" id="CHEBI:57692"/>
    </ligand>
</feature>
<dbReference type="Proteomes" id="UP000182719">
    <property type="component" value="Unassembled WGS sequence"/>
</dbReference>
<dbReference type="GO" id="GO:0071949">
    <property type="term" value="F:FAD binding"/>
    <property type="evidence" value="ECO:0007669"/>
    <property type="project" value="InterPro"/>
</dbReference>
<dbReference type="EMBL" id="FOAP01000001">
    <property type="protein sequence ID" value="SEK45609.1"/>
    <property type="molecule type" value="Genomic_DNA"/>
</dbReference>
<evidence type="ECO:0000313" key="11">
    <source>
        <dbReference type="EMBL" id="SEK45609.1"/>
    </source>
</evidence>
<dbReference type="GO" id="GO:0003884">
    <property type="term" value="F:D-amino-acid oxidase activity"/>
    <property type="evidence" value="ECO:0007669"/>
    <property type="project" value="UniProtKB-EC"/>
</dbReference>
<dbReference type="InterPro" id="IPR006076">
    <property type="entry name" value="FAD-dep_OxRdtase"/>
</dbReference>
<comment type="catalytic activity">
    <reaction evidence="8">
        <text>a D-alpha-amino acid + O2 + H2O = a 2-oxocarboxylate + H2O2 + NH4(+)</text>
        <dbReference type="Rhea" id="RHEA:21816"/>
        <dbReference type="ChEBI" id="CHEBI:15377"/>
        <dbReference type="ChEBI" id="CHEBI:15379"/>
        <dbReference type="ChEBI" id="CHEBI:16240"/>
        <dbReference type="ChEBI" id="CHEBI:28938"/>
        <dbReference type="ChEBI" id="CHEBI:35179"/>
        <dbReference type="ChEBI" id="CHEBI:59871"/>
        <dbReference type="EC" id="1.4.3.3"/>
    </reaction>
    <physiologicalReaction direction="left-to-right" evidence="8">
        <dbReference type="Rhea" id="RHEA:21817"/>
    </physiologicalReaction>
</comment>
<evidence type="ECO:0000313" key="12">
    <source>
        <dbReference type="Proteomes" id="UP000182719"/>
    </source>
</evidence>
<keyword evidence="3" id="KW-0285">Flavoprotein</keyword>
<dbReference type="InterPro" id="IPR023209">
    <property type="entry name" value="DAO"/>
</dbReference>
<evidence type="ECO:0000256" key="5">
    <source>
        <dbReference type="ARBA" id="ARBA00023002"/>
    </source>
</evidence>
<feature type="binding site" evidence="9">
    <location>
        <position position="152"/>
    </location>
    <ligand>
        <name>FAD</name>
        <dbReference type="ChEBI" id="CHEBI:57692"/>
    </ligand>
</feature>
<dbReference type="InterPro" id="IPR006181">
    <property type="entry name" value="D-amino_acid_oxidase_CS"/>
</dbReference>
<evidence type="ECO:0000256" key="8">
    <source>
        <dbReference type="ARBA" id="ARBA00049547"/>
    </source>
</evidence>
<comment type="similarity">
    <text evidence="2">Belongs to the DAMOX/DASOX family.</text>
</comment>
<dbReference type="Pfam" id="PF01266">
    <property type="entry name" value="DAO"/>
    <property type="match status" value="1"/>
</dbReference>
<dbReference type="PANTHER" id="PTHR11530:SF11">
    <property type="entry name" value="D-ASPARTATE OXIDASE"/>
    <property type="match status" value="1"/>
</dbReference>